<accession>A0A6P0GF17</accession>
<proteinExistence type="predicted"/>
<dbReference type="EMBL" id="JAAGWE010000012">
    <property type="protein sequence ID" value="NEM05846.1"/>
    <property type="molecule type" value="Genomic_DNA"/>
</dbReference>
<evidence type="ECO:0000259" key="5">
    <source>
        <dbReference type="PROSITE" id="PS50853"/>
    </source>
</evidence>
<dbReference type="GO" id="GO:0016798">
    <property type="term" value="F:hydrolase activity, acting on glycosyl bonds"/>
    <property type="evidence" value="ECO:0007669"/>
    <property type="project" value="UniProtKB-KW"/>
</dbReference>
<feature type="domain" description="Fibronectin type-III" evidence="5">
    <location>
        <begin position="323"/>
        <end position="424"/>
    </location>
</feature>
<feature type="region of interest" description="Disordered" evidence="3">
    <location>
        <begin position="112"/>
        <end position="149"/>
    </location>
</feature>
<dbReference type="InterPro" id="IPR013783">
    <property type="entry name" value="Ig-like_fold"/>
</dbReference>
<evidence type="ECO:0000256" key="2">
    <source>
        <dbReference type="ARBA" id="ARBA00023326"/>
    </source>
</evidence>
<keyword evidence="4" id="KW-0472">Membrane</keyword>
<keyword evidence="4" id="KW-0812">Transmembrane</keyword>
<evidence type="ECO:0000313" key="6">
    <source>
        <dbReference type="EMBL" id="NEM05846.1"/>
    </source>
</evidence>
<evidence type="ECO:0000313" key="7">
    <source>
        <dbReference type="Proteomes" id="UP000471126"/>
    </source>
</evidence>
<evidence type="ECO:0000256" key="4">
    <source>
        <dbReference type="SAM" id="Phobius"/>
    </source>
</evidence>
<keyword evidence="2" id="KW-0624">Polysaccharide degradation</keyword>
<feature type="transmembrane region" description="Helical" evidence="4">
    <location>
        <begin position="546"/>
        <end position="566"/>
    </location>
</feature>
<evidence type="ECO:0000256" key="1">
    <source>
        <dbReference type="ARBA" id="ARBA00023295"/>
    </source>
</evidence>
<reference evidence="6 7" key="1">
    <citation type="submission" date="2019-12" db="EMBL/GenBank/DDBJ databases">
        <title>WGS of CPCC 203550 I12A-02606.</title>
        <authorList>
            <person name="Jiang Z."/>
        </authorList>
    </citation>
    <scope>NUCLEOTIDE SEQUENCE [LARGE SCALE GENOMIC DNA]</scope>
    <source>
        <strain evidence="6 7">I12A-02606</strain>
    </source>
</reference>
<dbReference type="InterPro" id="IPR003961">
    <property type="entry name" value="FN3_dom"/>
</dbReference>
<dbReference type="CDD" id="cd00063">
    <property type="entry name" value="FN3"/>
    <property type="match status" value="2"/>
</dbReference>
<dbReference type="RefSeq" id="WP_163476016.1">
    <property type="nucleotide sequence ID" value="NZ_JAAGWE010000012.1"/>
</dbReference>
<dbReference type="SMART" id="SM00060">
    <property type="entry name" value="FN3"/>
    <property type="match status" value="2"/>
</dbReference>
<name>A0A6P0GF17_9ACTN</name>
<dbReference type="Gene3D" id="2.60.40.10">
    <property type="entry name" value="Immunoglobulins"/>
    <property type="match status" value="3"/>
</dbReference>
<dbReference type="PROSITE" id="PS50853">
    <property type="entry name" value="FN3"/>
    <property type="match status" value="1"/>
</dbReference>
<evidence type="ECO:0000256" key="3">
    <source>
        <dbReference type="SAM" id="MobiDB-lite"/>
    </source>
</evidence>
<dbReference type="GO" id="GO:0000272">
    <property type="term" value="P:polysaccharide catabolic process"/>
    <property type="evidence" value="ECO:0007669"/>
    <property type="project" value="UniProtKB-KW"/>
</dbReference>
<sequence>MQLTSPSRRALGLAAAGVLSLSTLVIGLPGTATAETLEIIAFDADETGSVEVPLTGYCAVDWWVVGGSGGAGQEDGAAVPGTAGGEIRGTSAVTGGEIFSFSAGTVGADADVDGGGAGGTNAEEPDLDGGAGGTVHDADDLAVGGGGGGGAASVVTGPEGFSLIAYGGDGGGDHGGLGAGEGANVVDADLTDLVDGAYDAVGFHGRIEGQILPCAPEEEVVLTAPLAPTGLSAVDGDGRVTVRFDPTWSEDENGTDADAWEYSLDGVHYEPADVAWDEAYRKEAFTLIGLTNGTTYSIRVRGVSDLAGHGTPSEPVTSRPFVAPGAPGGVTVTPGTASVRVGWSAASSAGTYGIHHYAVDLIMSGGEMGDRSTVCEVPAGAPLTCLVGLRTEAGYTYRIVVSAVDGVGHSGADSAVVPVGTPSAPSVPATVPTSNGDLTRPAGQSGSVAAGSAVEISGSGYLPGSTVSLIVYSTPQVVGSAVADENGRFTATVTLPAGLTSGAHTLVASGVDPSGNPRYLTLPVTVTGGTATAATTGGLAYTGASVALPALGGLAALALGGALVVAGRRTRA</sequence>
<keyword evidence="1" id="KW-0378">Hydrolase</keyword>
<organism evidence="6 7">
    <name type="scientific">Geodermatophilus normandii</name>
    <dbReference type="NCBI Taxonomy" id="1137989"/>
    <lineage>
        <taxon>Bacteria</taxon>
        <taxon>Bacillati</taxon>
        <taxon>Actinomycetota</taxon>
        <taxon>Actinomycetes</taxon>
        <taxon>Geodermatophilales</taxon>
        <taxon>Geodermatophilaceae</taxon>
        <taxon>Geodermatophilus</taxon>
    </lineage>
</organism>
<keyword evidence="2" id="KW-0119">Carbohydrate metabolism</keyword>
<protein>
    <submittedName>
        <fullName evidence="6">Fibronectin type III domain-containing protein</fullName>
    </submittedName>
</protein>
<keyword evidence="1" id="KW-0326">Glycosidase</keyword>
<comment type="caution">
    <text evidence="6">The sequence shown here is derived from an EMBL/GenBank/DDBJ whole genome shotgun (WGS) entry which is preliminary data.</text>
</comment>
<dbReference type="SUPFAM" id="SSF49265">
    <property type="entry name" value="Fibronectin type III"/>
    <property type="match status" value="1"/>
</dbReference>
<keyword evidence="4" id="KW-1133">Transmembrane helix</keyword>
<dbReference type="InterPro" id="IPR036116">
    <property type="entry name" value="FN3_sf"/>
</dbReference>
<dbReference type="Proteomes" id="UP000471126">
    <property type="component" value="Unassembled WGS sequence"/>
</dbReference>
<gene>
    <name evidence="6" type="ORF">GCU54_07395</name>
</gene>
<dbReference type="AlphaFoldDB" id="A0A6P0GF17"/>